<dbReference type="EMBL" id="AUZJ01000031">
    <property type="protein sequence ID" value="ERF60815.1"/>
    <property type="molecule type" value="Genomic_DNA"/>
</dbReference>
<keyword evidence="3" id="KW-0274">FAD</keyword>
<evidence type="ECO:0000256" key="2">
    <source>
        <dbReference type="ARBA" id="ARBA00022630"/>
    </source>
</evidence>
<evidence type="ECO:0000256" key="4">
    <source>
        <dbReference type="ARBA" id="ARBA00023002"/>
    </source>
</evidence>
<dbReference type="GO" id="GO:0016491">
    <property type="term" value="F:oxidoreductase activity"/>
    <property type="evidence" value="ECO:0007669"/>
    <property type="project" value="UniProtKB-KW"/>
</dbReference>
<dbReference type="InterPro" id="IPR036188">
    <property type="entry name" value="FAD/NAD-bd_sf"/>
</dbReference>
<feature type="domain" description="FAD-dependent oxidoreductase 2 FAD-binding" evidence="5">
    <location>
        <begin position="1"/>
        <end position="81"/>
    </location>
</feature>
<feature type="non-terminal residue" evidence="6">
    <location>
        <position position="1"/>
    </location>
</feature>
<dbReference type="InterPro" id="IPR050315">
    <property type="entry name" value="FAD-oxidoreductase_2"/>
</dbReference>
<protein>
    <submittedName>
        <fullName evidence="6">Flavocytochrome c</fullName>
    </submittedName>
</protein>
<keyword evidence="4" id="KW-0560">Oxidoreductase</keyword>
<evidence type="ECO:0000256" key="3">
    <source>
        <dbReference type="ARBA" id="ARBA00022827"/>
    </source>
</evidence>
<dbReference type="Gene3D" id="3.50.50.60">
    <property type="entry name" value="FAD/NAD(P)-binding domain"/>
    <property type="match status" value="2"/>
</dbReference>
<comment type="cofactor">
    <cofactor evidence="1">
        <name>FAD</name>
        <dbReference type="ChEBI" id="CHEBI:57692"/>
    </cofactor>
</comment>
<proteinExistence type="predicted"/>
<dbReference type="RefSeq" id="WP_021330223.1">
    <property type="nucleotide sequence ID" value="NZ_AUZJ01000031.1"/>
</dbReference>
<dbReference type="Pfam" id="PF00890">
    <property type="entry name" value="FAD_binding_2"/>
    <property type="match status" value="2"/>
</dbReference>
<name>U1GS74_TRESO</name>
<dbReference type="InterPro" id="IPR003953">
    <property type="entry name" value="FAD-dep_OxRdtase_2_FAD-bd"/>
</dbReference>
<dbReference type="SUPFAM" id="SSF51905">
    <property type="entry name" value="FAD/NAD(P)-binding domain"/>
    <property type="match status" value="1"/>
</dbReference>
<dbReference type="AlphaFoldDB" id="U1GS74"/>
<dbReference type="InterPro" id="IPR027477">
    <property type="entry name" value="Succ_DH/fumarate_Rdtase_cat_sf"/>
</dbReference>
<sequence>GGGAGLAAAIAAGQQNKSVIIVEKNGEVGGDTLVCGAIYNTPDEALQKKVTMGDAVKRTIEAALAEAPKSGEHAALQAQVRSQWNAYKASGRTDLFDSKEWFALQTWNGGDKVGNLNLVKVLCYNAYDGLNWIDDLGMSFSDVISQGAGSLWERTHTSTMKMGTGFISTYVENIAKMNNVTIMVETTGKSLVKDGDRVTGVVCVDRNGNEFTLSAKVGVILATGGFAANGAMVQKYNTSGKWQDLSKVATTNRFSCSQGDGIEMAVAAGASLTDMEQLQLLYLGNLKDGQLTKYPPRDVNGTDQIIFINKEGKRFTNEGGRRDNICLAVFAQPDKVFYMLESGDGDKYKDIKDPDWRSADGFTFDYLESNGYIYKGDTLEELAGKLGMNVATLQATIDTFNASVESGRDEFGRTLYSTKLTKGPWVATPRQACVHHTMGGVTIDTSGHVIGTNGKVIPGLYAAGEITGGIHGANRLGGNAVVDTVVFGKLAGDTVVADAR</sequence>
<dbReference type="PANTHER" id="PTHR43400">
    <property type="entry name" value="FUMARATE REDUCTASE"/>
    <property type="match status" value="1"/>
</dbReference>
<dbReference type="PATRIC" id="fig|1125725.3.peg.1196"/>
<dbReference type="SUPFAM" id="SSF56425">
    <property type="entry name" value="Succinate dehydrogenase/fumarate reductase flavoprotein, catalytic domain"/>
    <property type="match status" value="1"/>
</dbReference>
<feature type="domain" description="FAD-dependent oxidoreductase 2 FAD-binding" evidence="5">
    <location>
        <begin position="97"/>
        <end position="481"/>
    </location>
</feature>
<dbReference type="Proteomes" id="UP000016412">
    <property type="component" value="Unassembled WGS sequence"/>
</dbReference>
<dbReference type="PANTHER" id="PTHR43400:SF7">
    <property type="entry name" value="FAD-DEPENDENT OXIDOREDUCTASE 2 FAD BINDING DOMAIN-CONTAINING PROTEIN"/>
    <property type="match status" value="1"/>
</dbReference>
<evidence type="ECO:0000259" key="5">
    <source>
        <dbReference type="Pfam" id="PF00890"/>
    </source>
</evidence>
<organism evidence="6 7">
    <name type="scientific">Treponema socranskii subsp. socranskii VPI DR56BR1116 = ATCC 35536</name>
    <dbReference type="NCBI Taxonomy" id="1125725"/>
    <lineage>
        <taxon>Bacteria</taxon>
        <taxon>Pseudomonadati</taxon>
        <taxon>Spirochaetota</taxon>
        <taxon>Spirochaetia</taxon>
        <taxon>Spirochaetales</taxon>
        <taxon>Treponemataceae</taxon>
        <taxon>Treponema</taxon>
    </lineage>
</organism>
<dbReference type="Gene3D" id="3.90.700.10">
    <property type="entry name" value="Succinate dehydrogenase/fumarate reductase flavoprotein, catalytic domain"/>
    <property type="match status" value="1"/>
</dbReference>
<gene>
    <name evidence="6" type="ORF">HMPREF1325_0031</name>
</gene>
<accession>U1GS74</accession>
<evidence type="ECO:0000313" key="7">
    <source>
        <dbReference type="Proteomes" id="UP000016412"/>
    </source>
</evidence>
<reference evidence="6 7" key="1">
    <citation type="submission" date="2013-08" db="EMBL/GenBank/DDBJ databases">
        <authorList>
            <person name="Durkin A.S."/>
            <person name="Haft D.R."/>
            <person name="McCorrison J."/>
            <person name="Torralba M."/>
            <person name="Gillis M."/>
            <person name="Haft D.H."/>
            <person name="Methe B."/>
            <person name="Sutton G."/>
            <person name="Nelson K.E."/>
        </authorList>
    </citation>
    <scope>NUCLEOTIDE SEQUENCE [LARGE SCALE GENOMIC DNA]</scope>
    <source>
        <strain evidence="6 7">VPI DR56BR1116</strain>
    </source>
</reference>
<comment type="caution">
    <text evidence="6">The sequence shown here is derived from an EMBL/GenBank/DDBJ whole genome shotgun (WGS) entry which is preliminary data.</text>
</comment>
<evidence type="ECO:0000313" key="6">
    <source>
        <dbReference type="EMBL" id="ERF60815.1"/>
    </source>
</evidence>
<evidence type="ECO:0000256" key="1">
    <source>
        <dbReference type="ARBA" id="ARBA00001974"/>
    </source>
</evidence>
<keyword evidence="2" id="KW-0285">Flavoprotein</keyword>
<dbReference type="eggNOG" id="COG1053">
    <property type="taxonomic scope" value="Bacteria"/>
</dbReference>
<dbReference type="STRING" id="1125725.HMPREF1325_0031"/>
<dbReference type="OrthoDB" id="9806724at2"/>